<feature type="compositionally biased region" description="Polar residues" evidence="3">
    <location>
        <begin position="792"/>
        <end position="802"/>
    </location>
</feature>
<evidence type="ECO:0000256" key="3">
    <source>
        <dbReference type="SAM" id="MobiDB-lite"/>
    </source>
</evidence>
<feature type="compositionally biased region" description="Low complexity" evidence="3">
    <location>
        <begin position="772"/>
        <end position="791"/>
    </location>
</feature>
<feature type="region of interest" description="Disordered" evidence="3">
    <location>
        <begin position="462"/>
        <end position="534"/>
    </location>
</feature>
<feature type="region of interest" description="Disordered" evidence="3">
    <location>
        <begin position="1134"/>
        <end position="1173"/>
    </location>
</feature>
<feature type="compositionally biased region" description="Polar residues" evidence="3">
    <location>
        <begin position="697"/>
        <end position="707"/>
    </location>
</feature>
<feature type="compositionally biased region" description="Polar residues" evidence="3">
    <location>
        <begin position="218"/>
        <end position="230"/>
    </location>
</feature>
<protein>
    <submittedName>
        <fullName evidence="5">DD5 protein</fullName>
    </submittedName>
</protein>
<dbReference type="PANTHER" id="PTHR10380:SF173">
    <property type="entry name" value="CUTICULAR PROTEIN 47EF, ISOFORM C-RELATED"/>
    <property type="match status" value="1"/>
</dbReference>
<feature type="chain" id="PRO_5004326660" evidence="4">
    <location>
        <begin position="21"/>
        <end position="1312"/>
    </location>
</feature>
<feature type="region of interest" description="Disordered" evidence="3">
    <location>
        <begin position="843"/>
        <end position="920"/>
    </location>
</feature>
<proteinExistence type="evidence at transcript level"/>
<organism evidence="5">
    <name type="scientific">Penaeus japonicus</name>
    <name type="common">Kuruma prawn</name>
    <name type="synonym">Marsupenaeus japonicus</name>
    <dbReference type="NCBI Taxonomy" id="27405"/>
    <lineage>
        <taxon>Eukaryota</taxon>
        <taxon>Metazoa</taxon>
        <taxon>Ecdysozoa</taxon>
        <taxon>Arthropoda</taxon>
        <taxon>Crustacea</taxon>
        <taxon>Multicrustacea</taxon>
        <taxon>Malacostraca</taxon>
        <taxon>Eumalacostraca</taxon>
        <taxon>Eucarida</taxon>
        <taxon>Decapoda</taxon>
        <taxon>Dendrobranchiata</taxon>
        <taxon>Penaeoidea</taxon>
        <taxon>Penaeidae</taxon>
        <taxon>Penaeus</taxon>
    </lineage>
</organism>
<sequence>MVKWLDFVLFSTLLAGVVTSYSSDIGQFDPDHYYILETGGSYKYGHQRQDGTYEKAEASQSGNVVGEFGFRDASGTDYKLEYTADHRGFQPTGDHLPRAVPSVHTKAAPENPGAGFISSDGGYTFNYETDSSAREETADPNLNVRGRFSFRGTDGRQRTVQYRAGADSGFVAQGDHLPVSPDVPSGSAAVPQTRSGPAAPSYSAPSSPAQVKSSSSPDGSYSFNYETNSSAREETADPNLNVRGRFSFRGTDGRQRTVQYRAGADSGFVAQGDHLPVSPDVPSGSAAVPQTRSGPSSSAPSSPAQVKSSSSPDGSYSFNYETDSSAREETADPNLNVRGRFSFRGTDGRQRTVQYRAGADSGFVAQGDHLPVSPDVPSGSAAVPQTRSGPAAPSSSAPSSPAQVKSSSSPDGSYSFNYETDSSAREETADPNLNVRGRFSFRGTDGRQRTVQYRAGADSGFVAQGDHLPVSPDVPSGSAAVPQTRSGPAAPSSPAQVKSSSSPDGSYSFNYETDSSAREETADPNLNVRGRFSFRGTDGRQRTVQYRAGADSGFVAQGDHLPVSPDVPSGSAAVPQTRSGPSSSAPSSPAQVKSSSSPDGSYSFNYETDSSAREETADPNLNVRGRFSFRGTDGRQRTVQYRAGADSGFVAQGDHLPVSPDVPSGSAAVPQTRSGPAAPSSSAPSSPAQVKSSSSPDGSYSFNYETDSSAREETADPNLNVRGRFSFRGTDGRQRTVQYRAGADSGFVAQGDHLPVSPDVPSGSAAVPQTRSGPSSSAPSSPAQVKSSSSPDGSYSFNYETDSSAREETADPNLNVRGRFSFRGTDGRQRTVQYRAGADSGFVAQGDHLPVSPDVPSGSAAVPQTRSGPAAPSSSAPSSPAQVKSSSSPDGSYSFNYETDSSAREETADPNLNVRGRFSFRGTDGRQRTVQYRAGADSGFVAQGDHLPVSPDVPSGSAAVPQTRSGPAAPSSPAQVKSSSSPDGSYSFNYETDSSAREETADPNLNVRGRFSFRGTDGRQRTVQYRAGADSGFVAQGDHLPVSPDVPSGSAAVPQTRSGPAAPSSSAPSSPAQVKSSSSPDGSYSFNYETDSSAREETADPNLNVRGRFSFRGTDGRQRTVQYRAGADSGFVAQGEHLPISPDVPSGSQGVLQTRSSPSVPSPSSSHSSSTQVRSFVMPDGSYNFNYETDTSAREESADPDLNVKGRFSFRANDGQQRIVQYKAGAGIGFVAKGDHLPISEAGTQSFPTIEGGYKFGYETDSSTREENADQHLNIRGRYSFQGDDGIQRVVLYKAGADTGFLAEGDHLPVVN</sequence>
<feature type="compositionally biased region" description="Polar residues" evidence="3">
    <location>
        <begin position="1081"/>
        <end position="1091"/>
    </location>
</feature>
<dbReference type="PROSITE" id="PS51155">
    <property type="entry name" value="CHIT_BIND_RR_2"/>
    <property type="match status" value="14"/>
</dbReference>
<feature type="compositionally biased region" description="Low complexity" evidence="3">
    <location>
        <begin position="293"/>
        <end position="312"/>
    </location>
</feature>
<feature type="compositionally biased region" description="Low complexity" evidence="3">
    <location>
        <begin position="197"/>
        <end position="217"/>
    </location>
</feature>
<feature type="compositionally biased region" description="Polar residues" evidence="3">
    <location>
        <begin position="313"/>
        <end position="323"/>
    </location>
</feature>
<feature type="compositionally biased region" description="Low complexity" evidence="3">
    <location>
        <begin position="1058"/>
        <end position="1080"/>
    </location>
</feature>
<reference evidence="5" key="1">
    <citation type="journal article" date="2001" name="Comp. Biochem. Physiol. B, Biochem. Mol. Biol.">
        <title>The DD5 gene of the decapod crustacean Penaeus japonicus encodes a putative exoskeletal protein with a novel tandem repeat structure.</title>
        <authorList>
            <person name="Ikeya T."/>
            <person name="Persson P."/>
            <person name="Kono M."/>
            <person name="Watanabe T."/>
        </authorList>
    </citation>
    <scope>NUCLEOTIDE SEQUENCE</scope>
</reference>
<feature type="compositionally biased region" description="Polar residues" evidence="3">
    <location>
        <begin position="1146"/>
        <end position="1155"/>
    </location>
</feature>
<feature type="region of interest" description="Disordered" evidence="3">
    <location>
        <begin position="130"/>
        <end position="150"/>
    </location>
</feature>
<accession>Q9GUY5</accession>
<evidence type="ECO:0000256" key="2">
    <source>
        <dbReference type="PROSITE-ProRule" id="PRU00497"/>
    </source>
</evidence>
<feature type="compositionally biased region" description="Low complexity" evidence="3">
    <location>
        <begin position="867"/>
        <end position="889"/>
    </location>
</feature>
<feature type="region of interest" description="Disordered" evidence="3">
    <location>
        <begin position="269"/>
        <end position="343"/>
    </location>
</feature>
<keyword evidence="1 2" id="KW-0193">Cuticle</keyword>
<feature type="compositionally biased region" description="Polar residues" evidence="3">
    <location>
        <begin position="504"/>
        <end position="514"/>
    </location>
</feature>
<gene>
    <name evidence="5" type="primary">DD5</name>
</gene>
<dbReference type="InterPro" id="IPR031311">
    <property type="entry name" value="CHIT_BIND_RR_consensus"/>
</dbReference>
<feature type="region of interest" description="Disordered" evidence="3">
    <location>
        <begin position="1034"/>
        <end position="1111"/>
    </location>
</feature>
<feature type="compositionally biased region" description="Low complexity" evidence="3">
    <location>
        <begin position="967"/>
        <end position="982"/>
    </location>
</feature>
<feature type="region of interest" description="Disordered" evidence="3">
    <location>
        <begin position="171"/>
        <end position="254"/>
    </location>
</feature>
<dbReference type="InterPro" id="IPR050468">
    <property type="entry name" value="Cuticle_Struct_Prot"/>
</dbReference>
<feature type="compositionally biased region" description="Low complexity" evidence="3">
    <location>
        <begin position="1156"/>
        <end position="1170"/>
    </location>
</feature>
<keyword evidence="4" id="KW-0732">Signal</keyword>
<dbReference type="EMBL" id="AB049147">
    <property type="protein sequence ID" value="BAB13738.1"/>
    <property type="molecule type" value="mRNA"/>
</dbReference>
<feature type="compositionally biased region" description="Polar residues" evidence="3">
    <location>
        <begin position="983"/>
        <end position="993"/>
    </location>
</feature>
<dbReference type="PROSITE" id="PS00233">
    <property type="entry name" value="CHIT_BIND_RR_1"/>
    <property type="match status" value="13"/>
</dbReference>
<feature type="region of interest" description="Disordered" evidence="3">
    <location>
        <begin position="555"/>
        <end position="629"/>
    </location>
</feature>
<feature type="compositionally biased region" description="Polar residues" evidence="3">
    <location>
        <begin position="599"/>
        <end position="609"/>
    </location>
</feature>
<evidence type="ECO:0000256" key="1">
    <source>
        <dbReference type="ARBA" id="ARBA00022460"/>
    </source>
</evidence>
<feature type="region of interest" description="Disordered" evidence="3">
    <location>
        <begin position="748"/>
        <end position="822"/>
    </location>
</feature>
<feature type="compositionally biased region" description="Low complexity" evidence="3">
    <location>
        <begin position="579"/>
        <end position="598"/>
    </location>
</feature>
<feature type="compositionally biased region" description="Low complexity" evidence="3">
    <location>
        <begin position="674"/>
        <end position="696"/>
    </location>
</feature>
<feature type="signal peptide" evidence="4">
    <location>
        <begin position="1"/>
        <end position="20"/>
    </location>
</feature>
<feature type="compositionally biased region" description="Low complexity" evidence="3">
    <location>
        <begin position="488"/>
        <end position="503"/>
    </location>
</feature>
<name>Q9GUY5_PENJP</name>
<dbReference type="InterPro" id="IPR000618">
    <property type="entry name" value="Insect_cuticle"/>
</dbReference>
<evidence type="ECO:0000313" key="5">
    <source>
        <dbReference type="EMBL" id="BAB13738.1"/>
    </source>
</evidence>
<feature type="compositionally biased region" description="Polar residues" evidence="3">
    <location>
        <begin position="411"/>
        <end position="421"/>
    </location>
</feature>
<dbReference type="PANTHER" id="PTHR10380">
    <property type="entry name" value="CUTICLE PROTEIN"/>
    <property type="match status" value="1"/>
</dbReference>
<feature type="compositionally biased region" description="Polar residues" evidence="3">
    <location>
        <begin position="890"/>
        <end position="900"/>
    </location>
</feature>
<dbReference type="Pfam" id="PF00379">
    <property type="entry name" value="Chitin_bind_4"/>
    <property type="match status" value="14"/>
</dbReference>
<feature type="region of interest" description="Disordered" evidence="3">
    <location>
        <begin position="364"/>
        <end position="441"/>
    </location>
</feature>
<dbReference type="GO" id="GO:0062129">
    <property type="term" value="C:chitin-based extracellular matrix"/>
    <property type="evidence" value="ECO:0007669"/>
    <property type="project" value="TreeGrafter"/>
</dbReference>
<dbReference type="OrthoDB" id="6371560at2759"/>
<feature type="region of interest" description="Disordered" evidence="3">
    <location>
        <begin position="941"/>
        <end position="1013"/>
    </location>
</feature>
<dbReference type="GO" id="GO:0008010">
    <property type="term" value="F:structural constituent of chitin-based larval cuticle"/>
    <property type="evidence" value="ECO:0007669"/>
    <property type="project" value="TreeGrafter"/>
</dbReference>
<feature type="compositionally biased region" description="Low complexity" evidence="3">
    <location>
        <begin position="388"/>
        <end position="410"/>
    </location>
</feature>
<feature type="region of interest" description="Disordered" evidence="3">
    <location>
        <begin position="650"/>
        <end position="727"/>
    </location>
</feature>
<evidence type="ECO:0000256" key="4">
    <source>
        <dbReference type="SAM" id="SignalP"/>
    </source>
</evidence>